<dbReference type="Pfam" id="PF00441">
    <property type="entry name" value="Acyl-CoA_dh_1"/>
    <property type="match status" value="1"/>
</dbReference>
<dbReference type="Gene3D" id="1.10.540.10">
    <property type="entry name" value="Acyl-CoA dehydrogenase/oxidase, N-terminal domain"/>
    <property type="match status" value="1"/>
</dbReference>
<evidence type="ECO:0000256" key="10">
    <source>
        <dbReference type="RuleBase" id="RU362125"/>
    </source>
</evidence>
<dbReference type="InterPro" id="IPR006091">
    <property type="entry name" value="Acyl-CoA_Oxase/DH_mid-dom"/>
</dbReference>
<dbReference type="SUPFAM" id="SSF56645">
    <property type="entry name" value="Acyl-CoA dehydrogenase NM domain-like"/>
    <property type="match status" value="1"/>
</dbReference>
<organism evidence="14 15">
    <name type="scientific">Pseudomonas alkylphenolica</name>
    <dbReference type="NCBI Taxonomy" id="237609"/>
    <lineage>
        <taxon>Bacteria</taxon>
        <taxon>Pseudomonadati</taxon>
        <taxon>Pseudomonadota</taxon>
        <taxon>Gammaproteobacteria</taxon>
        <taxon>Pseudomonadales</taxon>
        <taxon>Pseudomonadaceae</taxon>
        <taxon>Pseudomonas</taxon>
    </lineage>
</organism>
<feature type="domain" description="Acyl-CoA dehydrogenase/oxidase N-terminal" evidence="13">
    <location>
        <begin position="32"/>
        <end position="143"/>
    </location>
</feature>
<dbReference type="InterPro" id="IPR036250">
    <property type="entry name" value="AcylCo_DH-like_C"/>
</dbReference>
<dbReference type="EC" id="3.13.1.4" evidence="7"/>
<feature type="domain" description="Acyl-CoA dehydrogenase/oxidase C-terminal" evidence="11">
    <location>
        <begin position="260"/>
        <end position="403"/>
    </location>
</feature>
<evidence type="ECO:0000313" key="15">
    <source>
        <dbReference type="Proteomes" id="UP000028931"/>
    </source>
</evidence>
<dbReference type="Gene3D" id="1.20.140.10">
    <property type="entry name" value="Butyryl-CoA Dehydrogenase, subunit A, domain 3"/>
    <property type="match status" value="1"/>
</dbReference>
<dbReference type="SUPFAM" id="SSF47203">
    <property type="entry name" value="Acyl-CoA dehydrogenase C-terminal domain-like"/>
    <property type="match status" value="1"/>
</dbReference>
<dbReference type="Gene3D" id="2.40.110.10">
    <property type="entry name" value="Butyryl-CoA Dehydrogenase, subunit A, domain 2"/>
    <property type="match status" value="1"/>
</dbReference>
<comment type="cofactor">
    <cofactor evidence="1 10">
        <name>FAD</name>
        <dbReference type="ChEBI" id="CHEBI:57692"/>
    </cofactor>
</comment>
<dbReference type="EMBL" id="CP009048">
    <property type="protein sequence ID" value="AIL61458.1"/>
    <property type="molecule type" value="Genomic_DNA"/>
</dbReference>
<reference evidence="14 15" key="1">
    <citation type="submission" date="2014-07" db="EMBL/GenBank/DDBJ databases">
        <authorList>
            <person name="Lee K."/>
            <person name="Lim J.Y."/>
            <person name="Hwang I."/>
        </authorList>
    </citation>
    <scope>NUCLEOTIDE SEQUENCE [LARGE SCALE GENOMIC DNA]</scope>
    <source>
        <strain evidence="14 15">KL28</strain>
    </source>
</reference>
<evidence type="ECO:0000259" key="13">
    <source>
        <dbReference type="Pfam" id="PF02771"/>
    </source>
</evidence>
<evidence type="ECO:0000259" key="11">
    <source>
        <dbReference type="Pfam" id="PF00441"/>
    </source>
</evidence>
<dbReference type="FunFam" id="2.40.110.10:FF:000002">
    <property type="entry name" value="Acyl-CoA dehydrogenase fadE12"/>
    <property type="match status" value="1"/>
</dbReference>
<dbReference type="InterPro" id="IPR009075">
    <property type="entry name" value="AcylCo_DH/oxidase_C"/>
</dbReference>
<name>A0A077F7K7_9PSED</name>
<evidence type="ECO:0000313" key="14">
    <source>
        <dbReference type="EMBL" id="AIL61458.1"/>
    </source>
</evidence>
<dbReference type="PANTHER" id="PTHR43884:SF12">
    <property type="entry name" value="ISOVALERYL-COA DEHYDROGENASE, MITOCHONDRIAL-RELATED"/>
    <property type="match status" value="1"/>
</dbReference>
<evidence type="ECO:0000256" key="3">
    <source>
        <dbReference type="ARBA" id="ARBA00022630"/>
    </source>
</evidence>
<evidence type="ECO:0000256" key="5">
    <source>
        <dbReference type="ARBA" id="ARBA00023002"/>
    </source>
</evidence>
<evidence type="ECO:0000256" key="7">
    <source>
        <dbReference type="ARBA" id="ARBA00066461"/>
    </source>
</evidence>
<evidence type="ECO:0000256" key="9">
    <source>
        <dbReference type="ARBA" id="ARBA00075603"/>
    </source>
</evidence>
<evidence type="ECO:0000259" key="12">
    <source>
        <dbReference type="Pfam" id="PF02770"/>
    </source>
</evidence>
<evidence type="ECO:0000256" key="6">
    <source>
        <dbReference type="ARBA" id="ARBA00052938"/>
    </source>
</evidence>
<dbReference type="InterPro" id="IPR046373">
    <property type="entry name" value="Acyl-CoA_Oxase/DH_mid-dom_sf"/>
</dbReference>
<dbReference type="eggNOG" id="COG1960">
    <property type="taxonomic scope" value="Bacteria"/>
</dbReference>
<dbReference type="InterPro" id="IPR037069">
    <property type="entry name" value="AcylCoA_DH/ox_N_sf"/>
</dbReference>
<dbReference type="FunFam" id="1.10.540.10:FF:000002">
    <property type="entry name" value="Acyl-CoA dehydrogenase FadE19"/>
    <property type="match status" value="1"/>
</dbReference>
<comment type="catalytic activity">
    <reaction evidence="6">
        <text>3-sulfinopropanoyl-CoA + H2O = propanoyl-CoA + sulfite + H(+)</text>
        <dbReference type="Rhea" id="RHEA:41624"/>
        <dbReference type="ChEBI" id="CHEBI:15377"/>
        <dbReference type="ChEBI" id="CHEBI:15378"/>
        <dbReference type="ChEBI" id="CHEBI:17359"/>
        <dbReference type="ChEBI" id="CHEBI:57392"/>
        <dbReference type="ChEBI" id="CHEBI:78349"/>
        <dbReference type="EC" id="3.13.1.4"/>
    </reaction>
    <physiologicalReaction direction="left-to-right" evidence="6">
        <dbReference type="Rhea" id="RHEA:41625"/>
    </physiologicalReaction>
</comment>
<dbReference type="GO" id="GO:0003995">
    <property type="term" value="F:acyl-CoA dehydrogenase activity"/>
    <property type="evidence" value="ECO:0007669"/>
    <property type="project" value="InterPro"/>
</dbReference>
<dbReference type="InterPro" id="IPR006089">
    <property type="entry name" value="Acyl-CoA_DH_CS"/>
</dbReference>
<dbReference type="PANTHER" id="PTHR43884">
    <property type="entry name" value="ACYL-COA DEHYDROGENASE"/>
    <property type="match status" value="1"/>
</dbReference>
<sequence length="403" mass="43328">MAGASPHAQVSYDYPTRFKRKTMSDTSAAFLSEQEIMIRDAARKVAQEVVGATAAERDRTGAWPHAELKAVAELGFLGMHIPEESGGAGMSFPEYCLCIEEFAAADAGFATILHVHNGMADMLHRFGTEAQKAKYLAGMISGELIAAGLLTEPQAGSDTAAFRTTARRDGDHYVLNGSKQFISNGNEAGIAFAIAASTETAEGRKGPSMFIIDPREPGYIVTRVESKMGQRSAHVAAIQLDNCRVPAHNLLAEEGTAYKRLMATLSEGRIGIAAVAVGGARAALEAAVKYAQEREAYGAPIINLQGVAFDLADMATQFEVAQNYMLHAARLHYAGVPCAKEASIAKLFASEMAEKVCSEALQIHGGYGYLSDFPVERYCRDVRVTKIYEGTSHIQKVIIARNL</sequence>
<dbReference type="InterPro" id="IPR013786">
    <property type="entry name" value="AcylCoA_DH/ox_N"/>
</dbReference>
<keyword evidence="5 10" id="KW-0560">Oxidoreductase</keyword>
<dbReference type="FunFam" id="1.20.140.10:FF:000004">
    <property type="entry name" value="Acyl-CoA dehydrogenase FadE25"/>
    <property type="match status" value="1"/>
</dbReference>
<protein>
    <recommendedName>
        <fullName evidence="8">3-sulfinopropanoyl-CoA desulfinase</fullName>
        <ecNumber evidence="7">3.13.1.4</ecNumber>
    </recommendedName>
    <alternativeName>
        <fullName evidence="9">3-sulfinopropionyl coenzyme A desulfinase</fullName>
    </alternativeName>
</protein>
<evidence type="ECO:0000256" key="4">
    <source>
        <dbReference type="ARBA" id="ARBA00022827"/>
    </source>
</evidence>
<comment type="similarity">
    <text evidence="2 10">Belongs to the acyl-CoA dehydrogenase family.</text>
</comment>
<dbReference type="InterPro" id="IPR009100">
    <property type="entry name" value="AcylCoA_DH/oxidase_NM_dom_sf"/>
</dbReference>
<dbReference type="PROSITE" id="PS00073">
    <property type="entry name" value="ACYL_COA_DH_2"/>
    <property type="match status" value="1"/>
</dbReference>
<dbReference type="Proteomes" id="UP000028931">
    <property type="component" value="Chromosome"/>
</dbReference>
<dbReference type="KEGG" id="palk:PSAKL28_22420"/>
<keyword evidence="3 10" id="KW-0285">Flavoprotein</keyword>
<dbReference type="Pfam" id="PF02770">
    <property type="entry name" value="Acyl-CoA_dh_M"/>
    <property type="match status" value="1"/>
</dbReference>
<dbReference type="Pfam" id="PF02771">
    <property type="entry name" value="Acyl-CoA_dh_N"/>
    <property type="match status" value="1"/>
</dbReference>
<evidence type="ECO:0000256" key="1">
    <source>
        <dbReference type="ARBA" id="ARBA00001974"/>
    </source>
</evidence>
<evidence type="ECO:0000256" key="8">
    <source>
        <dbReference type="ARBA" id="ARBA00068311"/>
    </source>
</evidence>
<evidence type="ECO:0000256" key="2">
    <source>
        <dbReference type="ARBA" id="ARBA00009347"/>
    </source>
</evidence>
<proteinExistence type="inferred from homology"/>
<accession>A0A077F7K7</accession>
<keyword evidence="4 10" id="KW-0274">FAD</keyword>
<dbReference type="PIRSF" id="PIRSF016578">
    <property type="entry name" value="HsaA"/>
    <property type="match status" value="1"/>
</dbReference>
<gene>
    <name evidence="14" type="ORF">PSAKL28_22420</name>
</gene>
<feature type="domain" description="Acyl-CoA oxidase/dehydrogenase middle" evidence="12">
    <location>
        <begin position="149"/>
        <end position="243"/>
    </location>
</feature>
<dbReference type="GO" id="GO:0050660">
    <property type="term" value="F:flavin adenine dinucleotide binding"/>
    <property type="evidence" value="ECO:0007669"/>
    <property type="project" value="InterPro"/>
</dbReference>
<dbReference type="AlphaFoldDB" id="A0A077F7K7"/>
<dbReference type="HOGENOM" id="CLU_018204_3_5_6"/>